<dbReference type="Gene3D" id="1.25.40.20">
    <property type="entry name" value="Ankyrin repeat-containing domain"/>
    <property type="match status" value="1"/>
</dbReference>
<dbReference type="Gene3D" id="2.60.120.260">
    <property type="entry name" value="Galactose-binding domain-like"/>
    <property type="match status" value="1"/>
</dbReference>
<dbReference type="InterPro" id="IPR036770">
    <property type="entry name" value="Ankyrin_rpt-contain_sf"/>
</dbReference>
<protein>
    <recommendedName>
        <fullName evidence="4">F5/8 type C domain-containing protein</fullName>
    </recommendedName>
</protein>
<evidence type="ECO:0000259" key="4">
    <source>
        <dbReference type="PROSITE" id="PS50022"/>
    </source>
</evidence>
<dbReference type="SUPFAM" id="SSF48403">
    <property type="entry name" value="Ankyrin repeat"/>
    <property type="match status" value="1"/>
</dbReference>
<dbReference type="PROSITE" id="PS50297">
    <property type="entry name" value="ANK_REP_REGION"/>
    <property type="match status" value="2"/>
</dbReference>
<feature type="repeat" description="ANK" evidence="3">
    <location>
        <begin position="91"/>
        <end position="123"/>
    </location>
</feature>
<dbReference type="InterPro" id="IPR050745">
    <property type="entry name" value="Multifunctional_regulatory"/>
</dbReference>
<dbReference type="PROSITE" id="PS50088">
    <property type="entry name" value="ANK_REPEAT"/>
    <property type="match status" value="3"/>
</dbReference>
<name>A0ABQ9EDI2_TEGGR</name>
<evidence type="ECO:0000256" key="1">
    <source>
        <dbReference type="ARBA" id="ARBA00022737"/>
    </source>
</evidence>
<dbReference type="PANTHER" id="PTHR24189:SF50">
    <property type="entry name" value="ANKYRIN REPEAT AND SOCS BOX PROTEIN 2"/>
    <property type="match status" value="1"/>
</dbReference>
<accession>A0ABQ9EDI2</accession>
<feature type="repeat" description="ANK" evidence="3">
    <location>
        <begin position="58"/>
        <end position="90"/>
    </location>
</feature>
<dbReference type="InterPro" id="IPR002110">
    <property type="entry name" value="Ankyrin_rpt"/>
</dbReference>
<proteinExistence type="predicted"/>
<dbReference type="InterPro" id="IPR008979">
    <property type="entry name" value="Galactose-bd-like_sf"/>
</dbReference>
<evidence type="ECO:0000313" key="5">
    <source>
        <dbReference type="EMBL" id="KAJ8301952.1"/>
    </source>
</evidence>
<dbReference type="Proteomes" id="UP001217089">
    <property type="component" value="Unassembled WGS sequence"/>
</dbReference>
<feature type="domain" description="F5/8 type C" evidence="4">
    <location>
        <begin position="222"/>
        <end position="378"/>
    </location>
</feature>
<organism evidence="5 6">
    <name type="scientific">Tegillarca granosa</name>
    <name type="common">Malaysian cockle</name>
    <name type="synonym">Anadara granosa</name>
    <dbReference type="NCBI Taxonomy" id="220873"/>
    <lineage>
        <taxon>Eukaryota</taxon>
        <taxon>Metazoa</taxon>
        <taxon>Spiralia</taxon>
        <taxon>Lophotrochozoa</taxon>
        <taxon>Mollusca</taxon>
        <taxon>Bivalvia</taxon>
        <taxon>Autobranchia</taxon>
        <taxon>Pteriomorphia</taxon>
        <taxon>Arcoida</taxon>
        <taxon>Arcoidea</taxon>
        <taxon>Arcidae</taxon>
        <taxon>Tegillarca</taxon>
    </lineage>
</organism>
<feature type="repeat" description="ANK" evidence="3">
    <location>
        <begin position="124"/>
        <end position="159"/>
    </location>
</feature>
<evidence type="ECO:0000256" key="2">
    <source>
        <dbReference type="ARBA" id="ARBA00023043"/>
    </source>
</evidence>
<dbReference type="Pfam" id="PF12796">
    <property type="entry name" value="Ank_2"/>
    <property type="match status" value="1"/>
</dbReference>
<gene>
    <name evidence="5" type="ORF">KUTeg_020939</name>
</gene>
<evidence type="ECO:0000256" key="3">
    <source>
        <dbReference type="PROSITE-ProRule" id="PRU00023"/>
    </source>
</evidence>
<keyword evidence="1" id="KW-0677">Repeat</keyword>
<dbReference type="Pfam" id="PF00754">
    <property type="entry name" value="F5_F8_type_C"/>
    <property type="match status" value="1"/>
</dbReference>
<evidence type="ECO:0000313" key="6">
    <source>
        <dbReference type="Proteomes" id="UP001217089"/>
    </source>
</evidence>
<reference evidence="5 6" key="1">
    <citation type="submission" date="2022-12" db="EMBL/GenBank/DDBJ databases">
        <title>Chromosome-level genome of Tegillarca granosa.</title>
        <authorList>
            <person name="Kim J."/>
        </authorList>
    </citation>
    <scope>NUCLEOTIDE SEQUENCE [LARGE SCALE GENOMIC DNA]</scope>
    <source>
        <strain evidence="5">Teg-2019</strain>
        <tissue evidence="5">Adductor muscle</tissue>
    </source>
</reference>
<dbReference type="SMART" id="SM00248">
    <property type="entry name" value="ANK"/>
    <property type="match status" value="4"/>
</dbReference>
<keyword evidence="6" id="KW-1185">Reference proteome</keyword>
<keyword evidence="2 3" id="KW-0040">ANK repeat</keyword>
<dbReference type="EMBL" id="JARBDR010000918">
    <property type="protein sequence ID" value="KAJ8301952.1"/>
    <property type="molecule type" value="Genomic_DNA"/>
</dbReference>
<sequence length="572" mass="64380">MLPCRMNKLFVPEKGYKVNMVKRISSPRSPQVPQAQIPGGRLRVQLEHIDVNTREDQTGYTPLIIAVLNGFRDIAETLLFYSADVNAQDSKGNTAMHMAVFSGRADIIELLIKHKAKVNTLNSDGNTPLHIACQCETENRVLVLLKLLREDALIEAKNKNGATPLDVAAMYNKKGQTLNFLLCIFSRIDAAKTLLEYGANSKLQNPKNETPESLAENLPNVISEKFLQLFEDYPELPSLQSWTQNTPDYCNSCTANHPNTNILDGNLQTFWIIQEAHHSWTILDLQTSHTLTGITVYGWKSKQMIKSFELQKGDSINGPWSTVGSFKCEMKGSEDPKAKGVAQVFKNFTASGQYWRLFILENHGGNCTCFQGITLHGADDRIFTFFDKLDLLEYADKFVMQEYNSYKKFLFLKEDIIRAVLSDDSKSNKVKRELEKICKIEFPLTFIKWLQPPPLQATEGDVLPQLKVKADPGCTAELEVFVEEHKIQGVRRVHLVAGGENDPSTATFSDLVIDKCGVYRLCVRGVENEDIVLESQANTEIKPKSKLSHEMEEAFNDMEAMLASLQSSMEPT</sequence>
<dbReference type="PANTHER" id="PTHR24189">
    <property type="entry name" value="MYOTROPHIN"/>
    <property type="match status" value="1"/>
</dbReference>
<comment type="caution">
    <text evidence="5">The sequence shown here is derived from an EMBL/GenBank/DDBJ whole genome shotgun (WGS) entry which is preliminary data.</text>
</comment>
<dbReference type="PROSITE" id="PS50022">
    <property type="entry name" value="FA58C_3"/>
    <property type="match status" value="1"/>
</dbReference>
<dbReference type="InterPro" id="IPR000421">
    <property type="entry name" value="FA58C"/>
</dbReference>
<dbReference type="SUPFAM" id="SSF49785">
    <property type="entry name" value="Galactose-binding domain-like"/>
    <property type="match status" value="1"/>
</dbReference>